<feature type="domain" description="Agenet" evidence="1">
    <location>
        <begin position="73"/>
        <end position="128"/>
    </location>
</feature>
<keyword evidence="2" id="KW-1185">Reference proteome</keyword>
<reference evidence="3" key="1">
    <citation type="submission" date="2025-08" db="UniProtKB">
        <authorList>
            <consortium name="RefSeq"/>
        </authorList>
    </citation>
    <scope>IDENTIFICATION</scope>
</reference>
<dbReference type="SMART" id="SM00743">
    <property type="entry name" value="Agenet"/>
    <property type="match status" value="2"/>
</dbReference>
<dbReference type="GeneID" id="105139466"/>
<dbReference type="PANTHER" id="PTHR31917">
    <property type="entry name" value="AGENET DOMAIN-CONTAINING PROTEIN-RELATED"/>
    <property type="match status" value="1"/>
</dbReference>
<dbReference type="PANTHER" id="PTHR31917:SF148">
    <property type="entry name" value="DUF724 DOMAIN-CONTAINING PROTEIN 2"/>
    <property type="match status" value="1"/>
</dbReference>
<dbReference type="CDD" id="cd20405">
    <property type="entry name" value="Tudor_Agenet_AtDUF_rpt1_3"/>
    <property type="match status" value="1"/>
</dbReference>
<accession>A0AAJ6VAV3</accession>
<dbReference type="Proteomes" id="UP000694918">
    <property type="component" value="Unplaced"/>
</dbReference>
<dbReference type="CDD" id="cd20406">
    <property type="entry name" value="Tudor_Agenet_AtDUF_rpt2_4"/>
    <property type="match status" value="1"/>
</dbReference>
<dbReference type="KEGG" id="peu:105139466"/>
<evidence type="ECO:0000313" key="3">
    <source>
        <dbReference type="RefSeq" id="XP_011044211.1"/>
    </source>
</evidence>
<evidence type="ECO:0000313" key="2">
    <source>
        <dbReference type="Proteomes" id="UP000694918"/>
    </source>
</evidence>
<dbReference type="Pfam" id="PF05641">
    <property type="entry name" value="Agenet"/>
    <property type="match status" value="1"/>
</dbReference>
<organism evidence="2 3">
    <name type="scientific">Populus euphratica</name>
    <name type="common">Euphrates poplar</name>
    <dbReference type="NCBI Taxonomy" id="75702"/>
    <lineage>
        <taxon>Eukaryota</taxon>
        <taxon>Viridiplantae</taxon>
        <taxon>Streptophyta</taxon>
        <taxon>Embryophyta</taxon>
        <taxon>Tracheophyta</taxon>
        <taxon>Spermatophyta</taxon>
        <taxon>Magnoliopsida</taxon>
        <taxon>eudicotyledons</taxon>
        <taxon>Gunneridae</taxon>
        <taxon>Pentapetalae</taxon>
        <taxon>rosids</taxon>
        <taxon>fabids</taxon>
        <taxon>Malpighiales</taxon>
        <taxon>Salicaceae</taxon>
        <taxon>Saliceae</taxon>
        <taxon>Populus</taxon>
    </lineage>
</organism>
<sequence>MEFHEGDKVEVCSKQEGFLGSYYTATVVKKLDPNSFAVQYTNLVEEEDMSKLLIETVSADEVRPVPPRIKFGSGFSVFDKVDAFDNDGWWAGKVTGQRGPLYFVYFETTGDEIAYHVSRLRIHLDWANGKWVSSKTMVSRLPTGFIS</sequence>
<name>A0AAJ6VAV3_POPEU</name>
<proteinExistence type="predicted"/>
<dbReference type="Gene3D" id="2.30.30.140">
    <property type="match status" value="1"/>
</dbReference>
<feature type="domain" description="Agenet" evidence="1">
    <location>
        <begin position="1"/>
        <end position="70"/>
    </location>
</feature>
<evidence type="ECO:0000259" key="1">
    <source>
        <dbReference type="SMART" id="SM00743"/>
    </source>
</evidence>
<gene>
    <name evidence="3" type="primary">LOC105139466</name>
</gene>
<dbReference type="RefSeq" id="XP_011044211.1">
    <property type="nucleotide sequence ID" value="XM_011045909.1"/>
</dbReference>
<protein>
    <submittedName>
        <fullName evidence="3">Uncharacterized protein LOC105139466</fullName>
    </submittedName>
</protein>
<dbReference type="InterPro" id="IPR014002">
    <property type="entry name" value="Agenet_dom_plant"/>
</dbReference>
<dbReference type="InterPro" id="IPR008395">
    <property type="entry name" value="Agenet-like_dom"/>
</dbReference>
<dbReference type="AlphaFoldDB" id="A0AAJ6VAV3"/>